<keyword evidence="3" id="KW-0328">Glycosyltransferase</keyword>
<evidence type="ECO:0000256" key="4">
    <source>
        <dbReference type="ARBA" id="ARBA00022679"/>
    </source>
</evidence>
<dbReference type="SUPFAM" id="SSF53448">
    <property type="entry name" value="Nucleotide-diphospho-sugar transferases"/>
    <property type="match status" value="1"/>
</dbReference>
<protein>
    <recommendedName>
        <fullName evidence="6">Glycosyltransferase 2-like domain-containing protein</fullName>
    </recommendedName>
</protein>
<dbReference type="GO" id="GO:0016757">
    <property type="term" value="F:glycosyltransferase activity"/>
    <property type="evidence" value="ECO:0007669"/>
    <property type="project" value="UniProtKB-KW"/>
</dbReference>
<dbReference type="Proteomes" id="UP000176714">
    <property type="component" value="Unassembled WGS sequence"/>
</dbReference>
<dbReference type="EMBL" id="MFMD01000017">
    <property type="protein sequence ID" value="OGG76462.1"/>
    <property type="molecule type" value="Genomic_DNA"/>
</dbReference>
<comment type="caution">
    <text evidence="7">The sequence shown here is derived from an EMBL/GenBank/DDBJ whole genome shotgun (WGS) entry which is preliminary data.</text>
</comment>
<evidence type="ECO:0000256" key="5">
    <source>
        <dbReference type="ARBA" id="ARBA00023136"/>
    </source>
</evidence>
<evidence type="ECO:0000256" key="3">
    <source>
        <dbReference type="ARBA" id="ARBA00022676"/>
    </source>
</evidence>
<comment type="subcellular location">
    <subcellularLocation>
        <location evidence="1">Cell membrane</location>
    </subcellularLocation>
</comment>
<reference evidence="7 8" key="1">
    <citation type="journal article" date="2016" name="Nat. Commun.">
        <title>Thousands of microbial genomes shed light on interconnected biogeochemical processes in an aquifer system.</title>
        <authorList>
            <person name="Anantharaman K."/>
            <person name="Brown C.T."/>
            <person name="Hug L.A."/>
            <person name="Sharon I."/>
            <person name="Castelle C.J."/>
            <person name="Probst A.J."/>
            <person name="Thomas B.C."/>
            <person name="Singh A."/>
            <person name="Wilkins M.J."/>
            <person name="Karaoz U."/>
            <person name="Brodie E.L."/>
            <person name="Williams K.H."/>
            <person name="Hubbard S.S."/>
            <person name="Banfield J.F."/>
        </authorList>
    </citation>
    <scope>NUCLEOTIDE SEQUENCE [LARGE SCALE GENOMIC DNA]</scope>
</reference>
<evidence type="ECO:0000259" key="6">
    <source>
        <dbReference type="Pfam" id="PF00535"/>
    </source>
</evidence>
<proteinExistence type="predicted"/>
<accession>A0A1F6ESN9</accession>
<dbReference type="GO" id="GO:0005886">
    <property type="term" value="C:plasma membrane"/>
    <property type="evidence" value="ECO:0007669"/>
    <property type="project" value="UniProtKB-SubCell"/>
</dbReference>
<keyword evidence="5" id="KW-0472">Membrane</keyword>
<dbReference type="InterPro" id="IPR001173">
    <property type="entry name" value="Glyco_trans_2-like"/>
</dbReference>
<feature type="domain" description="Glycosyltransferase 2-like" evidence="6">
    <location>
        <begin position="5"/>
        <end position="111"/>
    </location>
</feature>
<evidence type="ECO:0000256" key="1">
    <source>
        <dbReference type="ARBA" id="ARBA00004236"/>
    </source>
</evidence>
<evidence type="ECO:0000313" key="8">
    <source>
        <dbReference type="Proteomes" id="UP000176714"/>
    </source>
</evidence>
<sequence length="242" mass="27353">MPNVSIVIPTVNEEFVIGRTLSHLRDNLPRGAYEIIVVDDESTDRTVDIARKSADKVIVRTGEIHSIPRGKNAGGRAAQGEFIAFLDADCEPEKPKEFFEKALALFNENPALTGLTCSLKVFPSMATWADRLVFGGVNLTFRLINNVLRRGGASGEFQMVRRRTFEATGGFNETLPVAEDQDFFQRVAKLGRVRMEPGLTVWHTGRRAHKLGWPRLLMHWWVNYLSITLRGKSAFKEWKVIR</sequence>
<dbReference type="PANTHER" id="PTHR43646">
    <property type="entry name" value="GLYCOSYLTRANSFERASE"/>
    <property type="match status" value="1"/>
</dbReference>
<keyword evidence="2" id="KW-1003">Cell membrane</keyword>
<evidence type="ECO:0000256" key="2">
    <source>
        <dbReference type="ARBA" id="ARBA00022475"/>
    </source>
</evidence>
<evidence type="ECO:0000313" key="7">
    <source>
        <dbReference type="EMBL" id="OGG76462.1"/>
    </source>
</evidence>
<keyword evidence="4" id="KW-0808">Transferase</keyword>
<dbReference type="Pfam" id="PF00535">
    <property type="entry name" value="Glycos_transf_2"/>
    <property type="match status" value="1"/>
</dbReference>
<organism evidence="7 8">
    <name type="scientific">Candidatus Kaiserbacteria bacterium RIFCSPLOWO2_01_FULL_55_19</name>
    <dbReference type="NCBI Taxonomy" id="1798516"/>
    <lineage>
        <taxon>Bacteria</taxon>
        <taxon>Candidatus Kaiseribacteriota</taxon>
    </lineage>
</organism>
<name>A0A1F6ESN9_9BACT</name>
<dbReference type="InterPro" id="IPR029044">
    <property type="entry name" value="Nucleotide-diphossugar_trans"/>
</dbReference>
<dbReference type="Gene3D" id="3.90.550.10">
    <property type="entry name" value="Spore Coat Polysaccharide Biosynthesis Protein SpsA, Chain A"/>
    <property type="match status" value="1"/>
</dbReference>
<dbReference type="PANTHER" id="PTHR43646:SF2">
    <property type="entry name" value="GLYCOSYLTRANSFERASE 2-LIKE DOMAIN-CONTAINING PROTEIN"/>
    <property type="match status" value="1"/>
</dbReference>
<gene>
    <name evidence="7" type="ORF">A2950_00665</name>
</gene>
<dbReference type="STRING" id="1798516.A2950_00665"/>
<dbReference type="AlphaFoldDB" id="A0A1F6ESN9"/>